<reference evidence="4 5" key="1">
    <citation type="submission" date="2018-08" db="EMBL/GenBank/DDBJ databases">
        <title>Meiothermus roseus NBRC 110900 genome sequencing project.</title>
        <authorList>
            <person name="Da Costa M.S."/>
            <person name="Albuquerque L."/>
            <person name="Raposo P."/>
            <person name="Froufe H.J.C."/>
            <person name="Barroso C.S."/>
            <person name="Egas C."/>
        </authorList>
    </citation>
    <scope>NUCLEOTIDE SEQUENCE [LARGE SCALE GENOMIC DNA]</scope>
    <source>
        <strain evidence="4 5">NBRC 110900</strain>
    </source>
</reference>
<dbReference type="EC" id="2.7.7.65" evidence="4"/>
<dbReference type="Pfam" id="PF01590">
    <property type="entry name" value="GAF"/>
    <property type="match status" value="1"/>
</dbReference>
<dbReference type="InterPro" id="IPR029016">
    <property type="entry name" value="GAF-like_dom_sf"/>
</dbReference>
<dbReference type="Pfam" id="PF00989">
    <property type="entry name" value="PAS"/>
    <property type="match status" value="1"/>
</dbReference>
<dbReference type="Pfam" id="PF13185">
    <property type="entry name" value="GAF_2"/>
    <property type="match status" value="1"/>
</dbReference>
<dbReference type="GO" id="GO:0052621">
    <property type="term" value="F:diguanylate cyclase activity"/>
    <property type="evidence" value="ECO:0007669"/>
    <property type="project" value="UniProtKB-EC"/>
</dbReference>
<dbReference type="NCBIfam" id="TIGR00254">
    <property type="entry name" value="GGDEF"/>
    <property type="match status" value="1"/>
</dbReference>
<dbReference type="SMART" id="SM00091">
    <property type="entry name" value="PAS"/>
    <property type="match status" value="1"/>
</dbReference>
<dbReference type="Proteomes" id="UP000265341">
    <property type="component" value="Unassembled WGS sequence"/>
</dbReference>
<dbReference type="SUPFAM" id="SSF55785">
    <property type="entry name" value="PYP-like sensor domain (PAS domain)"/>
    <property type="match status" value="1"/>
</dbReference>
<keyword evidence="5" id="KW-1185">Reference proteome</keyword>
<keyword evidence="4" id="KW-0548">Nucleotidyltransferase</keyword>
<protein>
    <submittedName>
        <fullName evidence="4">Putative diguanylate cyclase AdrA</fullName>
        <ecNumber evidence="4">2.7.7.65</ecNumber>
    </submittedName>
</protein>
<dbReference type="PANTHER" id="PTHR44757">
    <property type="entry name" value="DIGUANYLATE CYCLASE DGCP"/>
    <property type="match status" value="1"/>
</dbReference>
<dbReference type="InterPro" id="IPR013767">
    <property type="entry name" value="PAS_fold"/>
</dbReference>
<dbReference type="EMBL" id="QWLA01000009">
    <property type="protein sequence ID" value="RIH88541.1"/>
    <property type="molecule type" value="Genomic_DNA"/>
</dbReference>
<dbReference type="SUPFAM" id="SSF55781">
    <property type="entry name" value="GAF domain-like"/>
    <property type="match status" value="2"/>
</dbReference>
<dbReference type="SMART" id="SM00065">
    <property type="entry name" value="GAF"/>
    <property type="match status" value="2"/>
</dbReference>
<organism evidence="4 5">
    <name type="scientific">Calidithermus roseus</name>
    <dbReference type="NCBI Taxonomy" id="1644118"/>
    <lineage>
        <taxon>Bacteria</taxon>
        <taxon>Thermotogati</taxon>
        <taxon>Deinococcota</taxon>
        <taxon>Deinococci</taxon>
        <taxon>Thermales</taxon>
        <taxon>Thermaceae</taxon>
        <taxon>Calidithermus</taxon>
    </lineage>
</organism>
<feature type="domain" description="GGDEF" evidence="3">
    <location>
        <begin position="507"/>
        <end position="639"/>
    </location>
</feature>
<dbReference type="SUPFAM" id="SSF55073">
    <property type="entry name" value="Nucleotide cyclase"/>
    <property type="match status" value="1"/>
</dbReference>
<dbReference type="InterPro" id="IPR035965">
    <property type="entry name" value="PAS-like_dom_sf"/>
</dbReference>
<dbReference type="InterPro" id="IPR043128">
    <property type="entry name" value="Rev_trsase/Diguanyl_cyclase"/>
</dbReference>
<dbReference type="PANTHER" id="PTHR44757:SF2">
    <property type="entry name" value="BIOFILM ARCHITECTURE MAINTENANCE PROTEIN MBAA"/>
    <property type="match status" value="1"/>
</dbReference>
<dbReference type="CDD" id="cd01949">
    <property type="entry name" value="GGDEF"/>
    <property type="match status" value="1"/>
</dbReference>
<evidence type="ECO:0000259" key="3">
    <source>
        <dbReference type="PROSITE" id="PS50887"/>
    </source>
</evidence>
<sequence length="639" mass="70038">MSDVHSKLPEAELLAGALEPMAMLDERGRVLAWNPAAESTFGYSQAEALCQALSDLTAIPLPAEQLAELAVAAGSVRQVEGRARDGRSLVLELSLRPYRKDDLTLYLACLRDRTPLHQAQQQVQALQAETERLAAQRTTLEASLRESAYLAALTGALERYEDLQPLAGEVVRRLRPLVGADWMAVLLGSLKEGFSPIAFDGQAPQLLRFLTEQPLALGLDDSLPLELAHSQPRFVDDYRSLAITHPACLQSGVASVAWVPFGTPEQEFGLLGAFRLQSPRPWRLEEQGLLEVTADALSISAQRVTRARQLREAAQYSEVLLQISRLAETTLEVEEAAAKVIRTIANVADVDWIGLAVVRGNSVGLRKVWDSPMSIPTADMHKEVSPVWEAIEAGNPVYIDDYPSYPRAMAALLEVGVQSVAIIPLTLGERGMAIFAAKFGSDRPWTHKDRSLFEAAARSVRTAQEHRDYLRAVEAAAFTDALTGLGNRRAFDRDLDASLNSAQRHGYPVSLLMLDLDGLKQVNDTQGHERGDALLREFARALVATLRREDRVYRLGGDEYAAILEHTPSGESTFSAIRSRVAQAIAELRGNGFPQADVSAGLAAFPQEAGDAQSLVRLADERMYEEKAIHRARRAHPNS</sequence>
<dbReference type="NCBIfam" id="TIGR00229">
    <property type="entry name" value="sensory_box"/>
    <property type="match status" value="1"/>
</dbReference>
<dbReference type="InterPro" id="IPR000160">
    <property type="entry name" value="GGDEF_dom"/>
</dbReference>
<dbReference type="Gene3D" id="3.30.450.20">
    <property type="entry name" value="PAS domain"/>
    <property type="match status" value="1"/>
</dbReference>
<feature type="coiled-coil region" evidence="1">
    <location>
        <begin position="116"/>
        <end position="143"/>
    </location>
</feature>
<dbReference type="Gene3D" id="3.30.450.40">
    <property type="match status" value="2"/>
</dbReference>
<dbReference type="InterPro" id="IPR003018">
    <property type="entry name" value="GAF"/>
</dbReference>
<dbReference type="InterPro" id="IPR000014">
    <property type="entry name" value="PAS"/>
</dbReference>
<dbReference type="PROSITE" id="PS50112">
    <property type="entry name" value="PAS"/>
    <property type="match status" value="1"/>
</dbReference>
<keyword evidence="1" id="KW-0175">Coiled coil</keyword>
<dbReference type="RefSeq" id="WP_119276111.1">
    <property type="nucleotide sequence ID" value="NZ_QWLA01000009.1"/>
</dbReference>
<comment type="caution">
    <text evidence="4">The sequence shown here is derived from an EMBL/GenBank/DDBJ whole genome shotgun (WGS) entry which is preliminary data.</text>
</comment>
<dbReference type="SMART" id="SM00267">
    <property type="entry name" value="GGDEF"/>
    <property type="match status" value="1"/>
</dbReference>
<evidence type="ECO:0000259" key="2">
    <source>
        <dbReference type="PROSITE" id="PS50112"/>
    </source>
</evidence>
<dbReference type="InterPro" id="IPR052155">
    <property type="entry name" value="Biofilm_reg_signaling"/>
</dbReference>
<dbReference type="GO" id="GO:0006355">
    <property type="term" value="P:regulation of DNA-templated transcription"/>
    <property type="evidence" value="ECO:0007669"/>
    <property type="project" value="InterPro"/>
</dbReference>
<dbReference type="OrthoDB" id="9805474at2"/>
<evidence type="ECO:0000256" key="1">
    <source>
        <dbReference type="SAM" id="Coils"/>
    </source>
</evidence>
<proteinExistence type="predicted"/>
<dbReference type="AlphaFoldDB" id="A0A399F1T3"/>
<dbReference type="Pfam" id="PF00990">
    <property type="entry name" value="GGDEF"/>
    <property type="match status" value="1"/>
</dbReference>
<feature type="domain" description="PAS" evidence="2">
    <location>
        <begin position="12"/>
        <end position="49"/>
    </location>
</feature>
<dbReference type="PROSITE" id="PS50887">
    <property type="entry name" value="GGDEF"/>
    <property type="match status" value="1"/>
</dbReference>
<dbReference type="CDD" id="cd00130">
    <property type="entry name" value="PAS"/>
    <property type="match status" value="1"/>
</dbReference>
<name>A0A399F1T3_9DEIN</name>
<evidence type="ECO:0000313" key="4">
    <source>
        <dbReference type="EMBL" id="RIH88541.1"/>
    </source>
</evidence>
<gene>
    <name evidence="4" type="primary">adrA</name>
    <name evidence="4" type="ORF">Mrose_00773</name>
</gene>
<keyword evidence="4" id="KW-0808">Transferase</keyword>
<dbReference type="InterPro" id="IPR029787">
    <property type="entry name" value="Nucleotide_cyclase"/>
</dbReference>
<dbReference type="Gene3D" id="3.30.70.270">
    <property type="match status" value="1"/>
</dbReference>
<evidence type="ECO:0000313" key="5">
    <source>
        <dbReference type="Proteomes" id="UP000265341"/>
    </source>
</evidence>
<accession>A0A399F1T3</accession>